<protein>
    <submittedName>
        <fullName evidence="2">Uncharacterized protein</fullName>
    </submittedName>
</protein>
<gene>
    <name evidence="2" type="ORF">GCM10010319_05410</name>
</gene>
<comment type="caution">
    <text evidence="2">The sequence shown here is derived from an EMBL/GenBank/DDBJ whole genome shotgun (WGS) entry which is preliminary data.</text>
</comment>
<sequence>MRTVRPRLAALAVLALAAASLATASPASAVDSLTVSLDKVTVADHRPIAFTDTLSHTISGASETLLGTLTVGGVDEGDGVAHETGNGGTESIDIPVALNIGTINNGDHALATITDTQVNGGVDVVARTFPFTCHLDSSGTGSCN</sequence>
<feature type="signal peptide" evidence="1">
    <location>
        <begin position="1"/>
        <end position="29"/>
    </location>
</feature>
<dbReference type="EMBL" id="BAAABW010000002">
    <property type="protein sequence ID" value="GAA0332377.1"/>
    <property type="molecule type" value="Genomic_DNA"/>
</dbReference>
<organism evidence="2 3">
    <name type="scientific">Streptomyces blastmyceticus</name>
    <dbReference type="NCBI Taxonomy" id="68180"/>
    <lineage>
        <taxon>Bacteria</taxon>
        <taxon>Bacillati</taxon>
        <taxon>Actinomycetota</taxon>
        <taxon>Actinomycetes</taxon>
        <taxon>Kitasatosporales</taxon>
        <taxon>Streptomycetaceae</taxon>
        <taxon>Streptomyces</taxon>
    </lineage>
</organism>
<accession>A0ABP3G330</accession>
<evidence type="ECO:0000313" key="2">
    <source>
        <dbReference type="EMBL" id="GAA0332377.1"/>
    </source>
</evidence>
<dbReference type="Proteomes" id="UP001500063">
    <property type="component" value="Unassembled WGS sequence"/>
</dbReference>
<evidence type="ECO:0000256" key="1">
    <source>
        <dbReference type="SAM" id="SignalP"/>
    </source>
</evidence>
<proteinExistence type="predicted"/>
<evidence type="ECO:0000313" key="3">
    <source>
        <dbReference type="Proteomes" id="UP001500063"/>
    </source>
</evidence>
<feature type="chain" id="PRO_5047042970" evidence="1">
    <location>
        <begin position="30"/>
        <end position="144"/>
    </location>
</feature>
<keyword evidence="3" id="KW-1185">Reference proteome</keyword>
<reference evidence="3" key="1">
    <citation type="journal article" date="2019" name="Int. J. Syst. Evol. Microbiol.">
        <title>The Global Catalogue of Microorganisms (GCM) 10K type strain sequencing project: providing services to taxonomists for standard genome sequencing and annotation.</title>
        <authorList>
            <consortium name="The Broad Institute Genomics Platform"/>
            <consortium name="The Broad Institute Genome Sequencing Center for Infectious Disease"/>
            <person name="Wu L."/>
            <person name="Ma J."/>
        </authorList>
    </citation>
    <scope>NUCLEOTIDE SEQUENCE [LARGE SCALE GENOMIC DNA]</scope>
    <source>
        <strain evidence="3">JCM 4565</strain>
    </source>
</reference>
<keyword evidence="1" id="KW-0732">Signal</keyword>
<dbReference type="RefSeq" id="WP_344115632.1">
    <property type="nucleotide sequence ID" value="NZ_BAAABW010000002.1"/>
</dbReference>
<name>A0ABP3G330_9ACTN</name>